<feature type="region of interest" description="Disordered" evidence="1">
    <location>
        <begin position="18"/>
        <end position="37"/>
    </location>
</feature>
<feature type="compositionally biased region" description="Basic residues" evidence="1">
    <location>
        <begin position="28"/>
        <end position="37"/>
    </location>
</feature>
<protein>
    <recommendedName>
        <fullName evidence="2">Transposase IS116/IS110/IS902 C-terminal domain-containing protein</fullName>
    </recommendedName>
</protein>
<feature type="domain" description="Transposase IS116/IS110/IS902 C-terminal" evidence="2">
    <location>
        <begin position="8"/>
        <end position="64"/>
    </location>
</feature>
<keyword evidence="4" id="KW-1185">Reference proteome</keyword>
<dbReference type="InterPro" id="IPR003346">
    <property type="entry name" value="Transposase_20"/>
</dbReference>
<evidence type="ECO:0000259" key="2">
    <source>
        <dbReference type="Pfam" id="PF02371"/>
    </source>
</evidence>
<comment type="caution">
    <text evidence="3">The sequence shown here is derived from an EMBL/GenBank/DDBJ whole genome shotgun (WGS) entry which is preliminary data.</text>
</comment>
<evidence type="ECO:0000313" key="4">
    <source>
        <dbReference type="Proteomes" id="UP001628091"/>
    </source>
</evidence>
<gene>
    <name evidence="3" type="ORF">PPNSA23_14790</name>
</gene>
<sequence length="99" mass="10804">MPELGRLSPKTVASLAGLAPFNNDSGKRRGRRTVRGGRPRIRKALYMAALGAIRASTRFKAFYQAIATRSGSKKASIIAVARKLITILNAMQRDKKSFA</sequence>
<proteinExistence type="predicted"/>
<accession>A0ABQ0GXZ2</accession>
<dbReference type="EMBL" id="BAAFZP010000001">
    <property type="protein sequence ID" value="GAB1581536.1"/>
    <property type="molecule type" value="Genomic_DNA"/>
</dbReference>
<dbReference type="Proteomes" id="UP001628091">
    <property type="component" value="Unassembled WGS sequence"/>
</dbReference>
<dbReference type="RefSeq" id="WP_407864345.1">
    <property type="nucleotide sequence ID" value="NZ_BAAFZP010000001.1"/>
</dbReference>
<dbReference type="PANTHER" id="PTHR33055:SF13">
    <property type="entry name" value="TRANSPOSASE"/>
    <property type="match status" value="1"/>
</dbReference>
<reference evidence="3 4" key="1">
    <citation type="submission" date="2024-10" db="EMBL/GenBank/DDBJ databases">
        <title>Isolation, draft genome sequencing and identification of Phyllobacterium sp. NSA23, isolated from leaf soil.</title>
        <authorList>
            <person name="Akita H."/>
        </authorList>
    </citation>
    <scope>NUCLEOTIDE SEQUENCE [LARGE SCALE GENOMIC DNA]</scope>
    <source>
        <strain evidence="3 4">NSA23</strain>
    </source>
</reference>
<evidence type="ECO:0000256" key="1">
    <source>
        <dbReference type="SAM" id="MobiDB-lite"/>
    </source>
</evidence>
<organism evidence="3 4">
    <name type="scientific">Phyllobacterium phragmitis</name>
    <dbReference type="NCBI Taxonomy" id="2670329"/>
    <lineage>
        <taxon>Bacteria</taxon>
        <taxon>Pseudomonadati</taxon>
        <taxon>Pseudomonadota</taxon>
        <taxon>Alphaproteobacteria</taxon>
        <taxon>Hyphomicrobiales</taxon>
        <taxon>Phyllobacteriaceae</taxon>
        <taxon>Phyllobacterium</taxon>
    </lineage>
</organism>
<dbReference type="PANTHER" id="PTHR33055">
    <property type="entry name" value="TRANSPOSASE FOR INSERTION SEQUENCE ELEMENT IS1111A"/>
    <property type="match status" value="1"/>
</dbReference>
<dbReference type="Pfam" id="PF02371">
    <property type="entry name" value="Transposase_20"/>
    <property type="match status" value="1"/>
</dbReference>
<dbReference type="InterPro" id="IPR047650">
    <property type="entry name" value="Transpos_IS110"/>
</dbReference>
<evidence type="ECO:0000313" key="3">
    <source>
        <dbReference type="EMBL" id="GAB1581536.1"/>
    </source>
</evidence>
<name>A0ABQ0GXZ2_9HYPH</name>